<gene>
    <name evidence="1" type="ORF">ABQM86_04640</name>
</gene>
<dbReference type="AlphaFoldDB" id="A0AB39YRE8"/>
<proteinExistence type="predicted"/>
<accession>A0AB39YRE8</accession>
<dbReference type="RefSeq" id="WP_207596284.1">
    <property type="nucleotide sequence ID" value="NZ_CP165735.1"/>
</dbReference>
<dbReference type="EMBL" id="CP165735">
    <property type="protein sequence ID" value="XDV72467.1"/>
    <property type="molecule type" value="Genomic_DNA"/>
</dbReference>
<evidence type="ECO:0000313" key="1">
    <source>
        <dbReference type="EMBL" id="XDV72467.1"/>
    </source>
</evidence>
<reference evidence="1" key="1">
    <citation type="submission" date="2024-07" db="EMBL/GenBank/DDBJ databases">
        <authorList>
            <person name="Li J."/>
            <person name="Wei H."/>
            <person name="Ma J."/>
        </authorList>
    </citation>
    <scope>NUCLEOTIDE SEQUENCE</scope>
    <source>
        <strain evidence="1">AMU7</strain>
    </source>
</reference>
<protein>
    <submittedName>
        <fullName evidence="1">Uncharacterized protein</fullName>
    </submittedName>
</protein>
<name>A0AB39YRE8_9MICC</name>
<sequence>MSREDEIVYLRLKIGQYTYEVTNQDRNLNEWMIRRVWDEGSEEIGVLVKDDGPDPSYFTKPLNRPVDGTIMWHTMEDAVRFAARGFR</sequence>
<organism evidence="1">
    <name type="scientific">Paenarthrobacter sp. AMU7</name>
    <dbReference type="NCBI Taxonomy" id="3162492"/>
    <lineage>
        <taxon>Bacteria</taxon>
        <taxon>Bacillati</taxon>
        <taxon>Actinomycetota</taxon>
        <taxon>Actinomycetes</taxon>
        <taxon>Micrococcales</taxon>
        <taxon>Micrococcaceae</taxon>
        <taxon>Paenarthrobacter</taxon>
    </lineage>
</organism>